<dbReference type="PROSITE" id="PS51186">
    <property type="entry name" value="GNAT"/>
    <property type="match status" value="1"/>
</dbReference>
<proteinExistence type="predicted"/>
<reference evidence="3" key="1">
    <citation type="journal article" date="2012" name="Science">
        <title>The Paleozoic origin of enzymatic lignin decomposition reconstructed from 31 fungal genomes.</title>
        <authorList>
            <person name="Floudas D."/>
            <person name="Binder M."/>
            <person name="Riley R."/>
            <person name="Barry K."/>
            <person name="Blanchette R.A."/>
            <person name="Henrissat B."/>
            <person name="Martinez A.T."/>
            <person name="Otillar R."/>
            <person name="Spatafora J.W."/>
            <person name="Yadav J.S."/>
            <person name="Aerts A."/>
            <person name="Benoit I."/>
            <person name="Boyd A."/>
            <person name="Carlson A."/>
            <person name="Copeland A."/>
            <person name="Coutinho P.M."/>
            <person name="de Vries R.P."/>
            <person name="Ferreira P."/>
            <person name="Findley K."/>
            <person name="Foster B."/>
            <person name="Gaskell J."/>
            <person name="Glotzer D."/>
            <person name="Gorecki P."/>
            <person name="Heitman J."/>
            <person name="Hesse C."/>
            <person name="Hori C."/>
            <person name="Igarashi K."/>
            <person name="Jurgens J.A."/>
            <person name="Kallen N."/>
            <person name="Kersten P."/>
            <person name="Kohler A."/>
            <person name="Kuees U."/>
            <person name="Kumar T.K.A."/>
            <person name="Kuo A."/>
            <person name="LaButti K."/>
            <person name="Larrondo L.F."/>
            <person name="Lindquist E."/>
            <person name="Ling A."/>
            <person name="Lombard V."/>
            <person name="Lucas S."/>
            <person name="Lundell T."/>
            <person name="Martin R."/>
            <person name="McLaughlin D.J."/>
            <person name="Morgenstern I."/>
            <person name="Morin E."/>
            <person name="Murat C."/>
            <person name="Nagy L.G."/>
            <person name="Nolan M."/>
            <person name="Ohm R.A."/>
            <person name="Patyshakuliyeva A."/>
            <person name="Rokas A."/>
            <person name="Ruiz-Duenas F.J."/>
            <person name="Sabat G."/>
            <person name="Salamov A."/>
            <person name="Samejima M."/>
            <person name="Schmutz J."/>
            <person name="Slot J.C."/>
            <person name="St John F."/>
            <person name="Stenlid J."/>
            <person name="Sun H."/>
            <person name="Sun S."/>
            <person name="Syed K."/>
            <person name="Tsang A."/>
            <person name="Wiebenga A."/>
            <person name="Young D."/>
            <person name="Pisabarro A."/>
            <person name="Eastwood D.C."/>
            <person name="Martin F."/>
            <person name="Cullen D."/>
            <person name="Grigoriev I.V."/>
            <person name="Hibbett D.S."/>
        </authorList>
    </citation>
    <scope>NUCLEOTIDE SEQUENCE [LARGE SCALE GENOMIC DNA]</scope>
    <source>
        <strain evidence="3">TFB10046</strain>
    </source>
</reference>
<gene>
    <name evidence="2" type="ORF">AURDEDRAFT_173746</name>
</gene>
<dbReference type="KEGG" id="adl:AURDEDRAFT_173746"/>
<dbReference type="PANTHER" id="PTHR42791:SF1">
    <property type="entry name" value="N-ACETYLTRANSFERASE DOMAIN-CONTAINING PROTEIN"/>
    <property type="match status" value="1"/>
</dbReference>
<dbReference type="Gene3D" id="3.40.630.30">
    <property type="match status" value="1"/>
</dbReference>
<dbReference type="Proteomes" id="UP000006514">
    <property type="component" value="Unassembled WGS sequence"/>
</dbReference>
<dbReference type="SUPFAM" id="SSF55729">
    <property type="entry name" value="Acyl-CoA N-acyltransferases (Nat)"/>
    <property type="match status" value="2"/>
</dbReference>
<dbReference type="AlphaFoldDB" id="J0CZQ8"/>
<dbReference type="OrthoDB" id="410198at2759"/>
<evidence type="ECO:0000313" key="3">
    <source>
        <dbReference type="Proteomes" id="UP000006514"/>
    </source>
</evidence>
<feature type="domain" description="N-acetyltransferase" evidence="1">
    <location>
        <begin position="65"/>
        <end position="212"/>
    </location>
</feature>
<dbReference type="InParanoid" id="J0CZQ8"/>
<organism evidence="2 3">
    <name type="scientific">Auricularia subglabra (strain TFB-10046 / SS5)</name>
    <name type="common">White-rot fungus</name>
    <name type="synonym">Auricularia delicata (strain TFB10046)</name>
    <dbReference type="NCBI Taxonomy" id="717982"/>
    <lineage>
        <taxon>Eukaryota</taxon>
        <taxon>Fungi</taxon>
        <taxon>Dikarya</taxon>
        <taxon>Basidiomycota</taxon>
        <taxon>Agaricomycotina</taxon>
        <taxon>Agaricomycetes</taxon>
        <taxon>Auriculariales</taxon>
        <taxon>Auriculariaceae</taxon>
        <taxon>Auricularia</taxon>
    </lineage>
</organism>
<accession>J0CZQ8</accession>
<dbReference type="EMBL" id="JH687845">
    <property type="protein sequence ID" value="EJD37227.1"/>
    <property type="molecule type" value="Genomic_DNA"/>
</dbReference>
<dbReference type="PANTHER" id="PTHR42791">
    <property type="entry name" value="GNAT FAMILY ACETYLTRANSFERASE"/>
    <property type="match status" value="1"/>
</dbReference>
<protein>
    <recommendedName>
        <fullName evidence="1">N-acetyltransferase domain-containing protein</fullName>
    </recommendedName>
</protein>
<name>J0CZQ8_AURST</name>
<dbReference type="CDD" id="cd04301">
    <property type="entry name" value="NAT_SF"/>
    <property type="match status" value="1"/>
</dbReference>
<dbReference type="InterPro" id="IPR000182">
    <property type="entry name" value="GNAT_dom"/>
</dbReference>
<keyword evidence="3" id="KW-1185">Reference proteome</keyword>
<dbReference type="InterPro" id="IPR016181">
    <property type="entry name" value="Acyl_CoA_acyltransferase"/>
</dbReference>
<dbReference type="eggNOG" id="ENOG502R129">
    <property type="taxonomic scope" value="Eukaryota"/>
</dbReference>
<dbReference type="GO" id="GO:0016747">
    <property type="term" value="F:acyltransferase activity, transferring groups other than amino-acyl groups"/>
    <property type="evidence" value="ECO:0007669"/>
    <property type="project" value="InterPro"/>
</dbReference>
<dbReference type="InterPro" id="IPR052523">
    <property type="entry name" value="Trichothecene_AcTrans"/>
</dbReference>
<dbReference type="Pfam" id="PF13508">
    <property type="entry name" value="Acetyltransf_7"/>
    <property type="match status" value="1"/>
</dbReference>
<evidence type="ECO:0000259" key="1">
    <source>
        <dbReference type="PROSITE" id="PS51186"/>
    </source>
</evidence>
<sequence>MSAVRVLHRLSDAQRDQAIDLLVEIFQDELLTVNVLGGDRSLVRALMAAVLHITEHCGQVHVVSFDLDHSKRIDGIALWLPPGKEFVPTADSGWFDVVEKVAPDVREWWGPLFKAQEDQCKEILGETAQLDSWYLYCIGVRPALQRRGLGSRLMQYVTRKADAESSMIILNTPTIERTEFYEFNGLKNMGFVHVQSPRGPAWDQYLMARVPDLSH</sequence>
<evidence type="ECO:0000313" key="2">
    <source>
        <dbReference type="EMBL" id="EJD37227.1"/>
    </source>
</evidence>